<keyword evidence="2" id="KW-1185">Reference proteome</keyword>
<dbReference type="Gene3D" id="3.30.1240.10">
    <property type="match status" value="1"/>
</dbReference>
<dbReference type="GO" id="GO:0016791">
    <property type="term" value="F:phosphatase activity"/>
    <property type="evidence" value="ECO:0007669"/>
    <property type="project" value="TreeGrafter"/>
</dbReference>
<name>A0A923MJ32_9FIRM</name>
<dbReference type="RefSeq" id="WP_187014433.1">
    <property type="nucleotide sequence ID" value="NZ_JACOQI010000005.1"/>
</dbReference>
<gene>
    <name evidence="1" type="ORF">H8Z83_07395</name>
</gene>
<reference evidence="1" key="1">
    <citation type="submission" date="2020-08" db="EMBL/GenBank/DDBJ databases">
        <title>Genome public.</title>
        <authorList>
            <person name="Liu C."/>
            <person name="Sun Q."/>
        </authorList>
    </citation>
    <scope>NUCLEOTIDE SEQUENCE</scope>
    <source>
        <strain evidence="1">BX15</strain>
    </source>
</reference>
<evidence type="ECO:0000313" key="2">
    <source>
        <dbReference type="Proteomes" id="UP000620327"/>
    </source>
</evidence>
<dbReference type="Pfam" id="PF08282">
    <property type="entry name" value="Hydrolase_3"/>
    <property type="match status" value="1"/>
</dbReference>
<dbReference type="Gene3D" id="3.40.50.1000">
    <property type="entry name" value="HAD superfamily/HAD-like"/>
    <property type="match status" value="2"/>
</dbReference>
<accession>A0A923MJ32</accession>
<sequence length="274" mass="29843">MIRLIASDIDGTLLPYDETVMPQRLFPLIRRLRERNILFCPASGRQYHSMRTLFAPVADEMCFLCENGAVLYGPGTEEGAPLLSKTLLPRQEALALSHAIMDIPGCDVIIEGQNLNYLCGCGPELVHEMAVNHGNLVTMVDRPEDVPEEIVKIAAYCPNGMDGPAALLAPRWGKPFHMAMAGLVWLDFSIATKGTGLAEMCGALGVSPEETAAFGDNWNDQAMLDMAGRCYLMEQADGALRRTLADSRAAAVREAPRSCRDVCDELEAILSCAQ</sequence>
<dbReference type="PROSITE" id="PS01229">
    <property type="entry name" value="COF_2"/>
    <property type="match status" value="1"/>
</dbReference>
<dbReference type="InterPro" id="IPR036412">
    <property type="entry name" value="HAD-like_sf"/>
</dbReference>
<dbReference type="InterPro" id="IPR023214">
    <property type="entry name" value="HAD_sf"/>
</dbReference>
<organism evidence="1 2">
    <name type="scientific">Dysosmobacter segnis</name>
    <dbReference type="NCBI Taxonomy" id="2763042"/>
    <lineage>
        <taxon>Bacteria</taxon>
        <taxon>Bacillati</taxon>
        <taxon>Bacillota</taxon>
        <taxon>Clostridia</taxon>
        <taxon>Eubacteriales</taxon>
        <taxon>Oscillospiraceae</taxon>
        <taxon>Dysosmobacter</taxon>
    </lineage>
</organism>
<proteinExistence type="predicted"/>
<dbReference type="PANTHER" id="PTHR10000">
    <property type="entry name" value="PHOSPHOSERINE PHOSPHATASE"/>
    <property type="match status" value="1"/>
</dbReference>
<comment type="caution">
    <text evidence="1">The sequence shown here is derived from an EMBL/GenBank/DDBJ whole genome shotgun (WGS) entry which is preliminary data.</text>
</comment>
<evidence type="ECO:0000313" key="1">
    <source>
        <dbReference type="EMBL" id="MBC5770144.1"/>
    </source>
</evidence>
<dbReference type="GO" id="GO:0005829">
    <property type="term" value="C:cytosol"/>
    <property type="evidence" value="ECO:0007669"/>
    <property type="project" value="TreeGrafter"/>
</dbReference>
<dbReference type="EMBL" id="JACOQI010000005">
    <property type="protein sequence ID" value="MBC5770144.1"/>
    <property type="molecule type" value="Genomic_DNA"/>
</dbReference>
<dbReference type="SUPFAM" id="SSF56784">
    <property type="entry name" value="HAD-like"/>
    <property type="match status" value="1"/>
</dbReference>
<dbReference type="Proteomes" id="UP000620327">
    <property type="component" value="Unassembled WGS sequence"/>
</dbReference>
<dbReference type="GO" id="GO:0000287">
    <property type="term" value="F:magnesium ion binding"/>
    <property type="evidence" value="ECO:0007669"/>
    <property type="project" value="TreeGrafter"/>
</dbReference>
<protein>
    <submittedName>
        <fullName evidence="1">HAD family phosphatase</fullName>
    </submittedName>
</protein>
<dbReference type="PANTHER" id="PTHR10000:SF53">
    <property type="entry name" value="5-AMINO-6-(5-PHOSPHO-D-RIBITYLAMINO)URACIL PHOSPHATASE YBJI-RELATED"/>
    <property type="match status" value="1"/>
</dbReference>
<dbReference type="AlphaFoldDB" id="A0A923MJ32"/>